<organism evidence="3 4">
    <name type="scientific">Lacimonas salitolerans</name>
    <dbReference type="NCBI Taxonomy" id="1323750"/>
    <lineage>
        <taxon>Bacteria</taxon>
        <taxon>Pseudomonadati</taxon>
        <taxon>Pseudomonadota</taxon>
        <taxon>Alphaproteobacteria</taxon>
        <taxon>Rhodobacterales</taxon>
        <taxon>Paracoccaceae</taxon>
        <taxon>Lacimonas</taxon>
    </lineage>
</organism>
<dbReference type="Pfam" id="PF13116">
    <property type="entry name" value="YhdP"/>
    <property type="match status" value="1"/>
</dbReference>
<comment type="caution">
    <text evidence="3">The sequence shown here is derived from an EMBL/GenBank/DDBJ whole genome shotgun (WGS) entry which is preliminary data.</text>
</comment>
<gene>
    <name evidence="3" type="ORF">ACFTOW_18855</name>
</gene>
<proteinExistence type="predicted"/>
<evidence type="ECO:0000313" key="4">
    <source>
        <dbReference type="Proteomes" id="UP001597186"/>
    </source>
</evidence>
<dbReference type="InterPro" id="IPR025263">
    <property type="entry name" value="YhdP_central"/>
</dbReference>
<feature type="transmembrane region" description="Helical" evidence="1">
    <location>
        <begin position="20"/>
        <end position="44"/>
    </location>
</feature>
<accession>A0ABW4ENN1</accession>
<keyword evidence="1" id="KW-0812">Transmembrane</keyword>
<name>A0ABW4ENN1_9RHOB</name>
<keyword evidence="1" id="KW-0472">Membrane</keyword>
<feature type="domain" description="YhdP central" evidence="2">
    <location>
        <begin position="374"/>
        <end position="764"/>
    </location>
</feature>
<dbReference type="EMBL" id="JBHUDD010000158">
    <property type="protein sequence ID" value="MFD1511448.1"/>
    <property type="molecule type" value="Genomic_DNA"/>
</dbReference>
<sequence>MTQTPPQQHAQAKPRPRHRWLGRLVWSLGVVCVVFGLALAGLGYAVGRDIVVPDWAGQEVEARLNRNSAGLGLRVGEIVVRVEQGWQPRLLLRDVDVARPDGRPLISLSRVEAGLSMAALMRGKLQPDSVRLAGAGLRLRRLRDGSFNIDFGQGLLLAGQGATLVQLTQRLDDLLQRPEFSALQLVEAEALTLRYEDMRLSRGWTVDGGRLRLVRSGDDLGLSADLALLGGGDTVTTLEMNYDSVVGQVAAQFGVNIADMAAQDIAVHSPALAWLNVLRAPISGAMRVAVDETGQLGPLSAALQVGSGVLQPTDKTTPIPFDSLRAYMTYEPQAQTLTFDDLSVLSPSASLRAEGVAVMQGLDLGWPTEFIGQFSLSDIRANPDGLYEDPVVLEGADADVRLRLDPFDLQVGRLTVRDRGQALQLAGRLQATPEGWALGLRGAMDAVARARVLDLWPVRALPRTREWIADNIHAAALRDIELAYRSAPDSDPDLYLAAGFQDAEIGFLKGFPHITKAAGQASLRNARFVVSSHAGKIVAPQGGEVDVGGTNVVIPDVRIRETPARVRLRSRSSITAALSLLDLAPFGFLTKAGQPVTLATGQAEAEGTIDLILKRGLQTDEIGLSVQASLRDLRSAQIIPGRVLSAPQLSVDATTERLRISGAGMLGQVPFDAVWETGLGKDASGSRVSGTVELSQGFADEFDITLPPGSLSGRAPATIELDLPPEQAPQFALRSSLQGLGLSLPPLGWSLPQAGSGTFEVSGQLGSPPVIDRLSLEAPGLSAQGSITLRADGQLAEARFGRVRAGGWLDAPVLLTGRGAGAAPAITVSSGTVDLRRTTIGAGGGGGSSGGGPVTLALERLQISDGIALTGFRGDFTTARGFDGSFAARVNGLAPITGRIVPRDGRSAFRILSQDAGAVLSAAGLFRQARQGDLDLTLLPAARAGEYDGLLTVRQVRMQDAPALAELLSAVSVIGLLEQLDGQGIAFSEVDADFRLTPDRVIVKSASATGASLGISMDGTYDMANDLMDMQGVFSPIYMVNSIGSVLTRKGEGLLGFSYTISGSADAPRVQVNPLSIFTPGMFREIFRRPPPQVTQ</sequence>
<evidence type="ECO:0000313" key="3">
    <source>
        <dbReference type="EMBL" id="MFD1511448.1"/>
    </source>
</evidence>
<protein>
    <submittedName>
        <fullName evidence="3">AsmA-like C-terminal region-containing protein</fullName>
    </submittedName>
</protein>
<evidence type="ECO:0000256" key="1">
    <source>
        <dbReference type="SAM" id="Phobius"/>
    </source>
</evidence>
<dbReference type="RefSeq" id="WP_379918654.1">
    <property type="nucleotide sequence ID" value="NZ_JBHUDD010000158.1"/>
</dbReference>
<reference evidence="4" key="1">
    <citation type="journal article" date="2019" name="Int. J. Syst. Evol. Microbiol.">
        <title>The Global Catalogue of Microorganisms (GCM) 10K type strain sequencing project: providing services to taxonomists for standard genome sequencing and annotation.</title>
        <authorList>
            <consortium name="The Broad Institute Genomics Platform"/>
            <consortium name="The Broad Institute Genome Sequencing Center for Infectious Disease"/>
            <person name="Wu L."/>
            <person name="Ma J."/>
        </authorList>
    </citation>
    <scope>NUCLEOTIDE SEQUENCE [LARGE SCALE GENOMIC DNA]</scope>
    <source>
        <strain evidence="4">CGMCC 1.12477</strain>
    </source>
</reference>
<keyword evidence="4" id="KW-1185">Reference proteome</keyword>
<evidence type="ECO:0000259" key="2">
    <source>
        <dbReference type="Pfam" id="PF13116"/>
    </source>
</evidence>
<dbReference type="Proteomes" id="UP001597186">
    <property type="component" value="Unassembled WGS sequence"/>
</dbReference>
<keyword evidence="1" id="KW-1133">Transmembrane helix</keyword>